<organism evidence="1 2">
    <name type="scientific">Rhodocytophaga aerolata</name>
    <dbReference type="NCBI Taxonomy" id="455078"/>
    <lineage>
        <taxon>Bacteria</taxon>
        <taxon>Pseudomonadati</taxon>
        <taxon>Bacteroidota</taxon>
        <taxon>Cytophagia</taxon>
        <taxon>Cytophagales</taxon>
        <taxon>Rhodocytophagaceae</taxon>
        <taxon>Rhodocytophaga</taxon>
    </lineage>
</organism>
<dbReference type="EMBL" id="JAUKPO010000003">
    <property type="protein sequence ID" value="MDO1446102.1"/>
    <property type="molecule type" value="Genomic_DNA"/>
</dbReference>
<accession>A0ABT8R1Y9</accession>
<evidence type="ECO:0000313" key="2">
    <source>
        <dbReference type="Proteomes" id="UP001168528"/>
    </source>
</evidence>
<name>A0ABT8R1Y9_9BACT</name>
<dbReference type="RefSeq" id="WP_302036903.1">
    <property type="nucleotide sequence ID" value="NZ_JAUKPO010000003.1"/>
</dbReference>
<proteinExistence type="predicted"/>
<gene>
    <name evidence="1" type="ORF">Q0590_07560</name>
</gene>
<protein>
    <submittedName>
        <fullName evidence="1">Uncharacterized protein</fullName>
    </submittedName>
</protein>
<reference evidence="1" key="1">
    <citation type="submission" date="2023-07" db="EMBL/GenBank/DDBJ databases">
        <title>The genome sequence of Rhodocytophaga aerolata KACC 12507.</title>
        <authorList>
            <person name="Zhang X."/>
        </authorList>
    </citation>
    <scope>NUCLEOTIDE SEQUENCE</scope>
    <source>
        <strain evidence="1">KACC 12507</strain>
    </source>
</reference>
<keyword evidence="2" id="KW-1185">Reference proteome</keyword>
<evidence type="ECO:0000313" key="1">
    <source>
        <dbReference type="EMBL" id="MDO1446102.1"/>
    </source>
</evidence>
<dbReference type="Proteomes" id="UP001168528">
    <property type="component" value="Unassembled WGS sequence"/>
</dbReference>
<sequence length="116" mass="14370">MHLIKRQRLEKFREFTAKEPRLQDLYLQIINLTNKDIDEYGLITRMWLEKFKPQMIQLVGQQRTHKDELSTNEAYKLVYDTLFNALPYGNIYEEEYDDEYEEDVEFKTWYVHYLNY</sequence>
<comment type="caution">
    <text evidence="1">The sequence shown here is derived from an EMBL/GenBank/DDBJ whole genome shotgun (WGS) entry which is preliminary data.</text>
</comment>